<evidence type="ECO:0000256" key="2">
    <source>
        <dbReference type="ARBA" id="ARBA00007116"/>
    </source>
</evidence>
<keyword evidence="9" id="KW-1185">Reference proteome</keyword>
<evidence type="ECO:0000313" key="10">
    <source>
        <dbReference type="WBParaSite" id="ASIM_0001600601-mRNA-1"/>
    </source>
</evidence>
<evidence type="ECO:0000256" key="1">
    <source>
        <dbReference type="ARBA" id="ARBA00004173"/>
    </source>
</evidence>
<dbReference type="OrthoDB" id="1932324at2759"/>
<dbReference type="Proteomes" id="UP000267096">
    <property type="component" value="Unassembled WGS sequence"/>
</dbReference>
<reference evidence="10" key="1">
    <citation type="submission" date="2017-02" db="UniProtKB">
        <authorList>
            <consortium name="WormBaseParasite"/>
        </authorList>
    </citation>
    <scope>IDENTIFICATION</scope>
</reference>
<sequence length="169" mass="19434">MSAKYLTKFVNRNPRNLEMLGLQARPTGYELEKDRHRRCFIYKTDLIRSKAHTEARLIHYRNGVVLSASTREKAISSQLYSNVDKCAAANLGRVLALRCLMSGIHFAIVSDSDESIQRSEHLKVFYEALAKGGLTLNEPEPIEHSYRTDRMLTYDSYPVHHTMEDKTDE</sequence>
<name>A0A0M3K4W5_ANISI</name>
<dbReference type="SUPFAM" id="SSF53137">
    <property type="entry name" value="Translational machinery components"/>
    <property type="match status" value="1"/>
</dbReference>
<dbReference type="FunFam" id="3.30.420.80:FF:000005">
    <property type="entry name" value="39S ribosomal protein L18, mitochondrial"/>
    <property type="match status" value="1"/>
</dbReference>
<evidence type="ECO:0000313" key="9">
    <source>
        <dbReference type="Proteomes" id="UP000267096"/>
    </source>
</evidence>
<evidence type="ECO:0000256" key="7">
    <source>
        <dbReference type="ARBA" id="ARBA00082661"/>
    </source>
</evidence>
<gene>
    <name evidence="8" type="ORF">ASIM_LOCUS15413</name>
</gene>
<evidence type="ECO:0000256" key="4">
    <source>
        <dbReference type="ARBA" id="ARBA00023128"/>
    </source>
</evidence>
<dbReference type="InterPro" id="IPR036967">
    <property type="entry name" value="Ribosomal_uS11_sf"/>
</dbReference>
<keyword evidence="4" id="KW-0496">Mitochondrion</keyword>
<reference evidence="8 9" key="2">
    <citation type="submission" date="2018-11" db="EMBL/GenBank/DDBJ databases">
        <authorList>
            <consortium name="Pathogen Informatics"/>
        </authorList>
    </citation>
    <scope>NUCLEOTIDE SEQUENCE [LARGE SCALE GENOMIC DNA]</scope>
</reference>
<dbReference type="GO" id="GO:0005743">
    <property type="term" value="C:mitochondrial inner membrane"/>
    <property type="evidence" value="ECO:0007669"/>
    <property type="project" value="UniProtKB-ARBA"/>
</dbReference>
<comment type="similarity">
    <text evidence="2">Belongs to the universal ribosomal protein uL18 family.</text>
</comment>
<dbReference type="InterPro" id="IPR057268">
    <property type="entry name" value="Ribosomal_L18"/>
</dbReference>
<comment type="subcellular location">
    <subcellularLocation>
        <location evidence="1">Mitochondrion</location>
    </subcellularLocation>
</comment>
<dbReference type="GO" id="GO:0005840">
    <property type="term" value="C:ribosome"/>
    <property type="evidence" value="ECO:0007669"/>
    <property type="project" value="UniProtKB-KW"/>
</dbReference>
<dbReference type="Gene3D" id="3.30.420.80">
    <property type="entry name" value="Ribosomal protein S11"/>
    <property type="match status" value="1"/>
</dbReference>
<dbReference type="InterPro" id="IPR005484">
    <property type="entry name" value="Ribosomal_uL18_bac/plant/anim"/>
</dbReference>
<dbReference type="EMBL" id="UYRR01032307">
    <property type="protein sequence ID" value="VDK55077.1"/>
    <property type="molecule type" value="Genomic_DNA"/>
</dbReference>
<keyword evidence="3" id="KW-0689">Ribosomal protein</keyword>
<dbReference type="AlphaFoldDB" id="A0A0M3K4W5"/>
<evidence type="ECO:0000313" key="8">
    <source>
        <dbReference type="EMBL" id="VDK55077.1"/>
    </source>
</evidence>
<accession>A0A0M3K4W5</accession>
<dbReference type="PANTHER" id="PTHR12899:SF3">
    <property type="entry name" value="LARGE RIBOSOMAL SUBUNIT PROTEIN UL18M"/>
    <property type="match status" value="1"/>
</dbReference>
<evidence type="ECO:0000256" key="3">
    <source>
        <dbReference type="ARBA" id="ARBA00022980"/>
    </source>
</evidence>
<dbReference type="GO" id="GO:1990904">
    <property type="term" value="C:ribonucleoprotein complex"/>
    <property type="evidence" value="ECO:0007669"/>
    <property type="project" value="UniProtKB-KW"/>
</dbReference>
<keyword evidence="5" id="KW-0687">Ribonucleoprotein</keyword>
<organism evidence="10">
    <name type="scientific">Anisakis simplex</name>
    <name type="common">Herring worm</name>
    <dbReference type="NCBI Taxonomy" id="6269"/>
    <lineage>
        <taxon>Eukaryota</taxon>
        <taxon>Metazoa</taxon>
        <taxon>Ecdysozoa</taxon>
        <taxon>Nematoda</taxon>
        <taxon>Chromadorea</taxon>
        <taxon>Rhabditida</taxon>
        <taxon>Spirurina</taxon>
        <taxon>Ascaridomorpha</taxon>
        <taxon>Ascaridoidea</taxon>
        <taxon>Anisakidae</taxon>
        <taxon>Anisakis</taxon>
        <taxon>Anisakis simplex complex</taxon>
    </lineage>
</organism>
<dbReference type="GO" id="GO:0006412">
    <property type="term" value="P:translation"/>
    <property type="evidence" value="ECO:0007669"/>
    <property type="project" value="InterPro"/>
</dbReference>
<protein>
    <recommendedName>
        <fullName evidence="6">Large ribosomal subunit protein uL18m</fullName>
    </recommendedName>
    <alternativeName>
        <fullName evidence="7">39S ribosomal protein L18, mitochondrial</fullName>
    </alternativeName>
</protein>
<dbReference type="CDD" id="cd00432">
    <property type="entry name" value="Ribosomal_L18_L5e"/>
    <property type="match status" value="1"/>
</dbReference>
<dbReference type="PANTHER" id="PTHR12899">
    <property type="entry name" value="39S RIBOSOMAL PROTEIN L18, MITOCHONDRIAL"/>
    <property type="match status" value="1"/>
</dbReference>
<evidence type="ECO:0000256" key="6">
    <source>
        <dbReference type="ARBA" id="ARBA00069051"/>
    </source>
</evidence>
<dbReference type="WBParaSite" id="ASIM_0001600601-mRNA-1">
    <property type="protein sequence ID" value="ASIM_0001600601-mRNA-1"/>
    <property type="gene ID" value="ASIM_0001600601"/>
</dbReference>
<evidence type="ECO:0000256" key="5">
    <source>
        <dbReference type="ARBA" id="ARBA00023274"/>
    </source>
</evidence>
<dbReference type="GO" id="GO:0008097">
    <property type="term" value="F:5S rRNA binding"/>
    <property type="evidence" value="ECO:0007669"/>
    <property type="project" value="TreeGrafter"/>
</dbReference>
<dbReference type="GO" id="GO:0003735">
    <property type="term" value="F:structural constituent of ribosome"/>
    <property type="evidence" value="ECO:0007669"/>
    <property type="project" value="InterPro"/>
</dbReference>
<proteinExistence type="inferred from homology"/>